<dbReference type="HAMAP" id="MF_01820">
    <property type="entry name" value="GTPase_RsgA"/>
    <property type="match status" value="1"/>
</dbReference>
<keyword evidence="3" id="KW-0862">Zinc</keyword>
<gene>
    <name evidence="3" type="primary">rsgA</name>
    <name evidence="6" type="ORF">HNR48_000944</name>
</gene>
<keyword evidence="7" id="KW-1185">Reference proteome</keyword>
<dbReference type="EMBL" id="JACHHT010000001">
    <property type="protein sequence ID" value="MBB6520666.1"/>
    <property type="molecule type" value="Genomic_DNA"/>
</dbReference>
<feature type="domain" description="CP-type G" evidence="5">
    <location>
        <begin position="105"/>
        <end position="274"/>
    </location>
</feature>
<feature type="binding site" evidence="3">
    <location>
        <position position="303"/>
    </location>
    <ligand>
        <name>Zn(2+)</name>
        <dbReference type="ChEBI" id="CHEBI:29105"/>
    </ligand>
</feature>
<dbReference type="Gene3D" id="3.40.50.300">
    <property type="entry name" value="P-loop containing nucleotide triphosphate hydrolases"/>
    <property type="match status" value="1"/>
</dbReference>
<comment type="subunit">
    <text evidence="3">Monomer. Associates with 30S ribosomal subunit, binds 16S rRNA.</text>
</comment>
<evidence type="ECO:0000313" key="6">
    <source>
        <dbReference type="EMBL" id="MBB6520666.1"/>
    </source>
</evidence>
<dbReference type="FunCoup" id="A0A7X0MUI4">
    <property type="interactions" value="395"/>
</dbReference>
<dbReference type="PANTHER" id="PTHR32120:SF11">
    <property type="entry name" value="SMALL RIBOSOMAL SUBUNIT BIOGENESIS GTPASE RSGA 1, MITOCHONDRIAL-RELATED"/>
    <property type="match status" value="1"/>
</dbReference>
<reference evidence="6 7" key="1">
    <citation type="submission" date="2020-08" db="EMBL/GenBank/DDBJ databases">
        <title>Genomic Encyclopedia of Type Strains, Phase IV (KMG-IV): sequencing the most valuable type-strain genomes for metagenomic binning, comparative biology and taxonomic classification.</title>
        <authorList>
            <person name="Goeker M."/>
        </authorList>
    </citation>
    <scope>NUCLEOTIDE SEQUENCE [LARGE SCALE GENOMIC DNA]</scope>
    <source>
        <strain evidence="6 7">DSM 22368</strain>
    </source>
</reference>
<feature type="binding site" evidence="3">
    <location>
        <begin position="161"/>
        <end position="164"/>
    </location>
    <ligand>
        <name>GTP</name>
        <dbReference type="ChEBI" id="CHEBI:37565"/>
    </ligand>
</feature>
<feature type="domain" description="EngC GTPase" evidence="4">
    <location>
        <begin position="122"/>
        <end position="272"/>
    </location>
</feature>
<evidence type="ECO:0000256" key="1">
    <source>
        <dbReference type="ARBA" id="ARBA00022741"/>
    </source>
</evidence>
<dbReference type="PROSITE" id="PS51721">
    <property type="entry name" value="G_CP"/>
    <property type="match status" value="1"/>
</dbReference>
<comment type="cofactor">
    <cofactor evidence="3">
        <name>Zn(2+)</name>
        <dbReference type="ChEBI" id="CHEBI:29105"/>
    </cofactor>
    <text evidence="3">Binds 1 zinc ion per subunit.</text>
</comment>
<dbReference type="PANTHER" id="PTHR32120">
    <property type="entry name" value="SMALL RIBOSOMAL SUBUNIT BIOGENESIS GTPASE RSGA"/>
    <property type="match status" value="1"/>
</dbReference>
<feature type="binding site" evidence="3">
    <location>
        <position position="305"/>
    </location>
    <ligand>
        <name>Zn(2+)</name>
        <dbReference type="ChEBI" id="CHEBI:29105"/>
    </ligand>
</feature>
<dbReference type="SUPFAM" id="SSF52540">
    <property type="entry name" value="P-loop containing nucleoside triphosphate hydrolases"/>
    <property type="match status" value="1"/>
</dbReference>
<keyword evidence="3" id="KW-0963">Cytoplasm</keyword>
<keyword evidence="1 3" id="KW-0547">Nucleotide-binding</keyword>
<feature type="binding site" evidence="3">
    <location>
        <begin position="216"/>
        <end position="224"/>
    </location>
    <ligand>
        <name>GTP</name>
        <dbReference type="ChEBI" id="CHEBI:37565"/>
    </ligand>
</feature>
<dbReference type="CDD" id="cd01854">
    <property type="entry name" value="YjeQ_EngC"/>
    <property type="match status" value="1"/>
</dbReference>
<keyword evidence="3" id="KW-0690">Ribosome biogenesis</keyword>
<dbReference type="GO" id="GO:0005525">
    <property type="term" value="F:GTP binding"/>
    <property type="evidence" value="ECO:0007669"/>
    <property type="project" value="UniProtKB-UniRule"/>
</dbReference>
<dbReference type="Pfam" id="PF03193">
    <property type="entry name" value="RsgA_GTPase"/>
    <property type="match status" value="1"/>
</dbReference>
<feature type="binding site" evidence="3">
    <location>
        <position position="311"/>
    </location>
    <ligand>
        <name>Zn(2+)</name>
        <dbReference type="ChEBI" id="CHEBI:29105"/>
    </ligand>
</feature>
<organism evidence="6 7">
    <name type="scientific">Pseudoteredinibacter isoporae</name>
    <dbReference type="NCBI Taxonomy" id="570281"/>
    <lineage>
        <taxon>Bacteria</taxon>
        <taxon>Pseudomonadati</taxon>
        <taxon>Pseudomonadota</taxon>
        <taxon>Gammaproteobacteria</taxon>
        <taxon>Cellvibrionales</taxon>
        <taxon>Cellvibrionaceae</taxon>
        <taxon>Pseudoteredinibacter</taxon>
    </lineage>
</organism>
<evidence type="ECO:0000256" key="3">
    <source>
        <dbReference type="HAMAP-Rule" id="MF_01820"/>
    </source>
</evidence>
<dbReference type="Gene3D" id="1.10.40.50">
    <property type="entry name" value="Probable gtpase engc, domain 3"/>
    <property type="match status" value="1"/>
</dbReference>
<evidence type="ECO:0000256" key="2">
    <source>
        <dbReference type="ARBA" id="ARBA00023134"/>
    </source>
</evidence>
<dbReference type="Gene3D" id="2.40.50.140">
    <property type="entry name" value="Nucleic acid-binding proteins"/>
    <property type="match status" value="1"/>
</dbReference>
<feature type="binding site" evidence="3">
    <location>
        <position position="298"/>
    </location>
    <ligand>
        <name>Zn(2+)</name>
        <dbReference type="ChEBI" id="CHEBI:29105"/>
    </ligand>
</feature>
<dbReference type="InParanoid" id="A0A7X0MUI4"/>
<evidence type="ECO:0000259" key="5">
    <source>
        <dbReference type="PROSITE" id="PS51721"/>
    </source>
</evidence>
<dbReference type="NCBIfam" id="NF008931">
    <property type="entry name" value="PRK12288.1"/>
    <property type="match status" value="1"/>
</dbReference>
<proteinExistence type="inferred from homology"/>
<dbReference type="GO" id="GO:0019843">
    <property type="term" value="F:rRNA binding"/>
    <property type="evidence" value="ECO:0007669"/>
    <property type="project" value="UniProtKB-KW"/>
</dbReference>
<dbReference type="GO" id="GO:0042274">
    <property type="term" value="P:ribosomal small subunit biogenesis"/>
    <property type="evidence" value="ECO:0007669"/>
    <property type="project" value="UniProtKB-UniRule"/>
</dbReference>
<dbReference type="InterPro" id="IPR010914">
    <property type="entry name" value="RsgA_GTPase_dom"/>
</dbReference>
<comment type="similarity">
    <text evidence="3">Belongs to the TRAFAC class YlqF/YawG GTPase family. RsgA subfamily.</text>
</comment>
<protein>
    <recommendedName>
        <fullName evidence="3">Small ribosomal subunit biogenesis GTPase RsgA</fullName>
        <ecNumber evidence="3">3.6.1.-</ecNumber>
    </recommendedName>
</protein>
<comment type="function">
    <text evidence="3">One of several proteins that assist in the late maturation steps of the functional core of the 30S ribosomal subunit. Helps release RbfA from mature subunits. May play a role in the assembly of ribosomal proteins into the subunit. Circularly permuted GTPase that catalyzes slow GTP hydrolysis, GTPase activity is stimulated by the 30S ribosomal subunit.</text>
</comment>
<dbReference type="GO" id="GO:0005737">
    <property type="term" value="C:cytoplasm"/>
    <property type="evidence" value="ECO:0007669"/>
    <property type="project" value="UniProtKB-SubCell"/>
</dbReference>
<evidence type="ECO:0000259" key="4">
    <source>
        <dbReference type="PROSITE" id="PS50936"/>
    </source>
</evidence>
<dbReference type="AlphaFoldDB" id="A0A7X0MUI4"/>
<dbReference type="GO" id="GO:0003924">
    <property type="term" value="F:GTPase activity"/>
    <property type="evidence" value="ECO:0007669"/>
    <property type="project" value="UniProtKB-UniRule"/>
</dbReference>
<dbReference type="InterPro" id="IPR030378">
    <property type="entry name" value="G_CP_dom"/>
</dbReference>
<dbReference type="Proteomes" id="UP000528457">
    <property type="component" value="Unassembled WGS sequence"/>
</dbReference>
<sequence>MSKRKLSRRQAWRIEKIQAERAERAAKKRNKELENLEADSLGDEQNGLVIAHYGTQVEVESLDLEETISQRCHLRANLGSIVTGDHVVWRQGQSIGVIEAVLERRSVLTRPDSHGNMKTIAANIDRLVIVVAPYPEPFGNLIDRYLVVAELLGFEPLLLINKCDQLDGGSESTKVLALAQMYSELGYQTLKLSASTGEGVDELTELLKDGNSVFVGQSGVGKSSLINSLIPGLDLRTGALSEARQKGTHTTTTAILLHFPGGGNLIDSPGIREFGLWPLEVHELMSGFRELKDYIGQCRFRDCKHEKEPGCALQKAAEEGSIRAERLNSYYHILKSFEDPS</sequence>
<dbReference type="GO" id="GO:0046872">
    <property type="term" value="F:metal ion binding"/>
    <property type="evidence" value="ECO:0007669"/>
    <property type="project" value="UniProtKB-KW"/>
</dbReference>
<keyword evidence="3" id="KW-0694">RNA-binding</keyword>
<comment type="subcellular location">
    <subcellularLocation>
        <location evidence="3">Cytoplasm</location>
    </subcellularLocation>
</comment>
<keyword evidence="3" id="KW-0479">Metal-binding</keyword>
<comment type="caution">
    <text evidence="6">The sequence shown here is derived from an EMBL/GenBank/DDBJ whole genome shotgun (WGS) entry which is preliminary data.</text>
</comment>
<keyword evidence="3" id="KW-0699">rRNA-binding</keyword>
<dbReference type="InterPro" id="IPR012340">
    <property type="entry name" value="NA-bd_OB-fold"/>
</dbReference>
<evidence type="ECO:0000313" key="7">
    <source>
        <dbReference type="Proteomes" id="UP000528457"/>
    </source>
</evidence>
<dbReference type="InterPro" id="IPR027417">
    <property type="entry name" value="P-loop_NTPase"/>
</dbReference>
<keyword evidence="3 6" id="KW-0378">Hydrolase</keyword>
<dbReference type="PROSITE" id="PS50936">
    <property type="entry name" value="ENGC_GTPASE"/>
    <property type="match status" value="1"/>
</dbReference>
<name>A0A7X0MUI4_9GAMM</name>
<dbReference type="NCBIfam" id="TIGR00157">
    <property type="entry name" value="ribosome small subunit-dependent GTPase A"/>
    <property type="match status" value="1"/>
</dbReference>
<accession>A0A7X0MUI4</accession>
<dbReference type="EC" id="3.6.1.-" evidence="3"/>
<dbReference type="RefSeq" id="WP_166850577.1">
    <property type="nucleotide sequence ID" value="NZ_JAAONY010000001.1"/>
</dbReference>
<dbReference type="InterPro" id="IPR004881">
    <property type="entry name" value="Ribosome_biogen_GTPase_RsgA"/>
</dbReference>
<keyword evidence="2 3" id="KW-0342">GTP-binding</keyword>